<dbReference type="EMBL" id="JBHSWD010000001">
    <property type="protein sequence ID" value="MFC6592297.1"/>
    <property type="molecule type" value="Genomic_DNA"/>
</dbReference>
<evidence type="ECO:0000313" key="1">
    <source>
        <dbReference type="EMBL" id="MFC6592297.1"/>
    </source>
</evidence>
<organism evidence="1 2">
    <name type="scientific">Deinococcus lacus</name>
    <dbReference type="NCBI Taxonomy" id="392561"/>
    <lineage>
        <taxon>Bacteria</taxon>
        <taxon>Thermotogati</taxon>
        <taxon>Deinococcota</taxon>
        <taxon>Deinococci</taxon>
        <taxon>Deinococcales</taxon>
        <taxon>Deinococcaceae</taxon>
        <taxon>Deinococcus</taxon>
    </lineage>
</organism>
<sequence>MWLKTRCPRCGSEVRLEYADSSIYDAACPQCGGEFCLFVRKPKFEVLFDMGAQALLDGYAREAVASFAAAQERFFEFYIRAASLERATGTEQSMEEAASAFESTWKHVVSQTERQTGMLALAYLMREGRPLSS</sequence>
<protein>
    <submittedName>
        <fullName evidence="1">Uncharacterized protein</fullName>
    </submittedName>
</protein>
<dbReference type="Proteomes" id="UP001596297">
    <property type="component" value="Unassembled WGS sequence"/>
</dbReference>
<gene>
    <name evidence="1" type="ORF">ACFP81_10025</name>
</gene>
<reference evidence="2" key="1">
    <citation type="journal article" date="2019" name="Int. J. Syst. Evol. Microbiol.">
        <title>The Global Catalogue of Microorganisms (GCM) 10K type strain sequencing project: providing services to taxonomists for standard genome sequencing and annotation.</title>
        <authorList>
            <consortium name="The Broad Institute Genomics Platform"/>
            <consortium name="The Broad Institute Genome Sequencing Center for Infectious Disease"/>
            <person name="Wu L."/>
            <person name="Ma J."/>
        </authorList>
    </citation>
    <scope>NUCLEOTIDE SEQUENCE [LARGE SCALE GENOMIC DNA]</scope>
    <source>
        <strain evidence="2">CGMCC 1.15772</strain>
    </source>
</reference>
<evidence type="ECO:0000313" key="2">
    <source>
        <dbReference type="Proteomes" id="UP001596297"/>
    </source>
</evidence>
<keyword evidence="2" id="KW-1185">Reference proteome</keyword>
<proteinExistence type="predicted"/>
<comment type="caution">
    <text evidence="1">The sequence shown here is derived from an EMBL/GenBank/DDBJ whole genome shotgun (WGS) entry which is preliminary data.</text>
</comment>
<name>A0ABW1YD86_9DEIO</name>
<dbReference type="RefSeq" id="WP_380083316.1">
    <property type="nucleotide sequence ID" value="NZ_JBHSWD010000001.1"/>
</dbReference>
<accession>A0ABW1YD86</accession>